<feature type="non-terminal residue" evidence="3">
    <location>
        <position position="1"/>
    </location>
</feature>
<organism evidence="3 4">
    <name type="scientific">Chelydra serpentina</name>
    <name type="common">Snapping turtle</name>
    <name type="synonym">Testudo serpentina</name>
    <dbReference type="NCBI Taxonomy" id="8475"/>
    <lineage>
        <taxon>Eukaryota</taxon>
        <taxon>Metazoa</taxon>
        <taxon>Chordata</taxon>
        <taxon>Craniata</taxon>
        <taxon>Vertebrata</taxon>
        <taxon>Euteleostomi</taxon>
        <taxon>Archelosauria</taxon>
        <taxon>Testudinata</taxon>
        <taxon>Testudines</taxon>
        <taxon>Cryptodira</taxon>
        <taxon>Durocryptodira</taxon>
        <taxon>Americhelydia</taxon>
        <taxon>Chelydroidea</taxon>
        <taxon>Chelydridae</taxon>
        <taxon>Chelydra</taxon>
    </lineage>
</organism>
<evidence type="ECO:0000313" key="4">
    <source>
        <dbReference type="Proteomes" id="UP000765507"/>
    </source>
</evidence>
<feature type="domain" description="KRAB" evidence="2">
    <location>
        <begin position="32"/>
        <end position="103"/>
    </location>
</feature>
<keyword evidence="4" id="KW-1185">Reference proteome</keyword>
<feature type="region of interest" description="Disordered" evidence="1">
    <location>
        <begin position="1"/>
        <end position="27"/>
    </location>
</feature>
<dbReference type="PANTHER" id="PTHR23232:SF156">
    <property type="entry name" value="KRAB DOMAIN-CONTAINING PROTEIN"/>
    <property type="match status" value="1"/>
</dbReference>
<dbReference type="PROSITE" id="PS50805">
    <property type="entry name" value="KRAB"/>
    <property type="match status" value="1"/>
</dbReference>
<dbReference type="Pfam" id="PF01352">
    <property type="entry name" value="KRAB"/>
    <property type="match status" value="1"/>
</dbReference>
<dbReference type="InterPro" id="IPR036051">
    <property type="entry name" value="KRAB_dom_sf"/>
</dbReference>
<dbReference type="InterPro" id="IPR001909">
    <property type="entry name" value="KRAB"/>
</dbReference>
<feature type="compositionally biased region" description="Basic residues" evidence="1">
    <location>
        <begin position="182"/>
        <end position="194"/>
    </location>
</feature>
<dbReference type="Proteomes" id="UP000765507">
    <property type="component" value="Unassembled WGS sequence"/>
</dbReference>
<feature type="compositionally biased region" description="Basic and acidic residues" evidence="1">
    <location>
        <begin position="9"/>
        <end position="18"/>
    </location>
</feature>
<dbReference type="GO" id="GO:0006355">
    <property type="term" value="P:regulation of DNA-templated transcription"/>
    <property type="evidence" value="ECO:0007669"/>
    <property type="project" value="InterPro"/>
</dbReference>
<dbReference type="InterPro" id="IPR050169">
    <property type="entry name" value="Krueppel_C2H2_ZnF"/>
</dbReference>
<proteinExistence type="predicted"/>
<evidence type="ECO:0000256" key="1">
    <source>
        <dbReference type="SAM" id="MobiDB-lite"/>
    </source>
</evidence>
<dbReference type="OrthoDB" id="9892686at2759"/>
<name>A0A8T1RXT3_CHESE</name>
<evidence type="ECO:0000313" key="3">
    <source>
        <dbReference type="EMBL" id="KAG6921124.1"/>
    </source>
</evidence>
<feature type="non-terminal residue" evidence="3">
    <location>
        <position position="194"/>
    </location>
</feature>
<dbReference type="CDD" id="cd07765">
    <property type="entry name" value="KRAB_A-box"/>
    <property type="match status" value="1"/>
</dbReference>
<sequence>AAETWEPSPAERRVRERAPSAGCSPSAGAMSVTFEDVAMYFSPAEWALLDEEQRQLYKHVMWENYQTLVSLGLQSHKPVVISSIERGEELCVPGPTEDEDGDVLRGTRPDFPDAEETWDWSAIESSLGFFLTQSSSPGAAGARTLSRAEGQTPEEASGNLEPLRPFPGTSGENHSRKTEWGRHHKRQRRPQRQR</sequence>
<gene>
    <name evidence="3" type="primary">ZNF324B</name>
    <name evidence="3" type="ORF">G0U57_010150</name>
</gene>
<accession>A0A8T1RXT3</accession>
<dbReference type="EMBL" id="JAHGAV010002660">
    <property type="protein sequence ID" value="KAG6921124.1"/>
    <property type="molecule type" value="Genomic_DNA"/>
</dbReference>
<dbReference type="AlphaFoldDB" id="A0A8T1RXT3"/>
<comment type="caution">
    <text evidence="3">The sequence shown here is derived from an EMBL/GenBank/DDBJ whole genome shotgun (WGS) entry which is preliminary data.</text>
</comment>
<evidence type="ECO:0000259" key="2">
    <source>
        <dbReference type="PROSITE" id="PS50805"/>
    </source>
</evidence>
<reference evidence="3 4" key="1">
    <citation type="journal article" date="2020" name="G3 (Bethesda)">
        <title>Draft Genome of the Common Snapping Turtle, Chelydra serpentina, a Model for Phenotypic Plasticity in Reptiles.</title>
        <authorList>
            <person name="Das D."/>
            <person name="Singh S.K."/>
            <person name="Bierstedt J."/>
            <person name="Erickson A."/>
            <person name="Galli G.L.J."/>
            <person name="Crossley D.A. 2nd"/>
            <person name="Rhen T."/>
        </authorList>
    </citation>
    <scope>NUCLEOTIDE SEQUENCE [LARGE SCALE GENOMIC DNA]</scope>
    <source>
        <strain evidence="3">KW</strain>
    </source>
</reference>
<dbReference type="SMART" id="SM00349">
    <property type="entry name" value="KRAB"/>
    <property type="match status" value="1"/>
</dbReference>
<dbReference type="SUPFAM" id="SSF109640">
    <property type="entry name" value="KRAB domain (Kruppel-associated box)"/>
    <property type="match status" value="1"/>
</dbReference>
<feature type="region of interest" description="Disordered" evidence="1">
    <location>
        <begin position="134"/>
        <end position="194"/>
    </location>
</feature>
<dbReference type="Gene3D" id="6.10.140.140">
    <property type="match status" value="1"/>
</dbReference>
<protein>
    <submittedName>
        <fullName evidence="3">Zinc finger protein 324B</fullName>
    </submittedName>
</protein>
<dbReference type="PANTHER" id="PTHR23232">
    <property type="entry name" value="KRAB DOMAIN C2H2 ZINC FINGER"/>
    <property type="match status" value="1"/>
</dbReference>